<protein>
    <submittedName>
        <fullName evidence="1">Uncharacterized protein</fullName>
    </submittedName>
</protein>
<sequence length="167" mass="19576">CISLIAKQKRKILFVLYQIVTGDEKWIYYNNPKCKKHLSDWRMFAPETVKEQLPQSLMVFKSEIYDELFGLDQRFWETPSTRKKEPMAPMNHHLRAKRSVSRRGAVLRSSMVSGHLGNVRRYEAVMAGMEQLDDRLRGSALGTATPMEYVDLFRKSYKEKQKQESNV</sequence>
<organism evidence="1 2">
    <name type="scientific">Ooceraea biroi</name>
    <name type="common">Clonal raider ant</name>
    <name type="synonym">Cerapachys biroi</name>
    <dbReference type="NCBI Taxonomy" id="2015173"/>
    <lineage>
        <taxon>Eukaryota</taxon>
        <taxon>Metazoa</taxon>
        <taxon>Ecdysozoa</taxon>
        <taxon>Arthropoda</taxon>
        <taxon>Hexapoda</taxon>
        <taxon>Insecta</taxon>
        <taxon>Pterygota</taxon>
        <taxon>Neoptera</taxon>
        <taxon>Endopterygota</taxon>
        <taxon>Hymenoptera</taxon>
        <taxon>Apocrita</taxon>
        <taxon>Aculeata</taxon>
        <taxon>Formicoidea</taxon>
        <taxon>Formicidae</taxon>
        <taxon>Dorylinae</taxon>
        <taxon>Ooceraea</taxon>
    </lineage>
</organism>
<accession>A0A026WUT1</accession>
<evidence type="ECO:0000313" key="2">
    <source>
        <dbReference type="Proteomes" id="UP000053097"/>
    </source>
</evidence>
<dbReference type="GO" id="GO:0003676">
    <property type="term" value="F:nucleic acid binding"/>
    <property type="evidence" value="ECO:0007669"/>
    <property type="project" value="InterPro"/>
</dbReference>
<dbReference type="Gene3D" id="3.30.420.10">
    <property type="entry name" value="Ribonuclease H-like superfamily/Ribonuclease H"/>
    <property type="match status" value="1"/>
</dbReference>
<feature type="non-terminal residue" evidence="1">
    <location>
        <position position="1"/>
    </location>
</feature>
<reference evidence="1 2" key="1">
    <citation type="journal article" date="2014" name="Curr. Biol.">
        <title>The genome of the clonal raider ant Cerapachys biroi.</title>
        <authorList>
            <person name="Oxley P.R."/>
            <person name="Ji L."/>
            <person name="Fetter-Pruneda I."/>
            <person name="McKenzie S.K."/>
            <person name="Li C."/>
            <person name="Hu H."/>
            <person name="Zhang G."/>
            <person name="Kronauer D.J."/>
        </authorList>
    </citation>
    <scope>NUCLEOTIDE SEQUENCE [LARGE SCALE GENOMIC DNA]</scope>
</reference>
<dbReference type="Proteomes" id="UP000053097">
    <property type="component" value="Unassembled WGS sequence"/>
</dbReference>
<dbReference type="EMBL" id="KK107106">
    <property type="protein sequence ID" value="EZA59421.1"/>
    <property type="molecule type" value="Genomic_DNA"/>
</dbReference>
<proteinExistence type="predicted"/>
<evidence type="ECO:0000313" key="1">
    <source>
        <dbReference type="EMBL" id="EZA59421.1"/>
    </source>
</evidence>
<dbReference type="STRING" id="2015173.A0A026WUT1"/>
<gene>
    <name evidence="1" type="ORF">X777_00457</name>
</gene>
<dbReference type="InterPro" id="IPR036397">
    <property type="entry name" value="RNaseH_sf"/>
</dbReference>
<keyword evidence="2" id="KW-1185">Reference proteome</keyword>
<name>A0A026WUT1_OOCBI</name>
<dbReference type="AlphaFoldDB" id="A0A026WUT1"/>